<accession>A0A127K367</accession>
<gene>
    <name evidence="1" type="ORF">AC731_005280</name>
</gene>
<name>A0A127K367_9RHOO</name>
<keyword evidence="2" id="KW-1185">Reference proteome</keyword>
<evidence type="ECO:0000313" key="2">
    <source>
        <dbReference type="Proteomes" id="UP000036902"/>
    </source>
</evidence>
<evidence type="ECO:0000313" key="1">
    <source>
        <dbReference type="EMBL" id="AMO36397.1"/>
    </source>
</evidence>
<dbReference type="Proteomes" id="UP000036902">
    <property type="component" value="Chromosome"/>
</dbReference>
<organism evidence="1 2">
    <name type="scientific">Thauera humireducens</name>
    <dbReference type="NCBI Taxonomy" id="1134435"/>
    <lineage>
        <taxon>Bacteria</taxon>
        <taxon>Pseudomonadati</taxon>
        <taxon>Pseudomonadota</taxon>
        <taxon>Betaproteobacteria</taxon>
        <taxon>Rhodocyclales</taxon>
        <taxon>Zoogloeaceae</taxon>
        <taxon>Thauera</taxon>
    </lineage>
</organism>
<dbReference type="STRING" id="1134435.AC731_005280"/>
<dbReference type="RefSeq" id="WP_048709797.1">
    <property type="nucleotide sequence ID" value="NZ_CP014646.1"/>
</dbReference>
<dbReference type="AlphaFoldDB" id="A0A127K367"/>
<dbReference type="EMBL" id="CP014646">
    <property type="protein sequence ID" value="AMO36397.1"/>
    <property type="molecule type" value="Genomic_DNA"/>
</dbReference>
<sequence length="94" mass="10156">MSNLYDFAGAPLIRRTVKGLKLDAAALPADVKDRLVWAAIEVAIAYGSCDIEASHEYAGEALERLSDAMKGAECYGVPCETEDFFPMRDGDPDA</sequence>
<reference evidence="2" key="1">
    <citation type="submission" date="2016-03" db="EMBL/GenBank/DDBJ databases">
        <authorList>
            <person name="Ma C."/>
            <person name="Zhou S."/>
            <person name="Yang G."/>
        </authorList>
    </citation>
    <scope>NUCLEOTIDE SEQUENCE [LARGE SCALE GENOMIC DNA]</scope>
    <source>
        <strain evidence="2">SgZ-1</strain>
    </source>
</reference>
<proteinExistence type="predicted"/>
<protein>
    <submittedName>
        <fullName evidence="1">Uncharacterized protein</fullName>
    </submittedName>
</protein>
<dbReference type="KEGG" id="thu:AC731_005280"/>